<reference evidence="1 2" key="1">
    <citation type="journal article" date="2016" name="Nat. Commun.">
        <title>Thousands of microbial genomes shed light on interconnected biogeochemical processes in an aquifer system.</title>
        <authorList>
            <person name="Anantharaman K."/>
            <person name="Brown C.T."/>
            <person name="Hug L.A."/>
            <person name="Sharon I."/>
            <person name="Castelle C.J."/>
            <person name="Probst A.J."/>
            <person name="Thomas B.C."/>
            <person name="Singh A."/>
            <person name="Wilkins M.J."/>
            <person name="Karaoz U."/>
            <person name="Brodie E.L."/>
            <person name="Williams K.H."/>
            <person name="Hubbard S.S."/>
            <person name="Banfield J.F."/>
        </authorList>
    </citation>
    <scope>NUCLEOTIDE SEQUENCE [LARGE SCALE GENOMIC DNA]</scope>
</reference>
<dbReference type="AlphaFoldDB" id="A0A1F5Z5W7"/>
<comment type="caution">
    <text evidence="1">The sequence shown here is derived from an EMBL/GenBank/DDBJ whole genome shotgun (WGS) entry which is preliminary data.</text>
</comment>
<gene>
    <name evidence="1" type="ORF">A2872_03250</name>
</gene>
<dbReference type="Proteomes" id="UP000178681">
    <property type="component" value="Unassembled WGS sequence"/>
</dbReference>
<protein>
    <submittedName>
        <fullName evidence="1">Uncharacterized protein</fullName>
    </submittedName>
</protein>
<proteinExistence type="predicted"/>
<dbReference type="STRING" id="1798377.A2872_03250"/>
<evidence type="ECO:0000313" key="2">
    <source>
        <dbReference type="Proteomes" id="UP000178681"/>
    </source>
</evidence>
<sequence>MPKKILPLILLVSIIMNVVLAVVFYKKTNPSSQPVSVVKPTLVQKNTETDKTIFAQINPVEGYEINAVYGDLGPKMIATGVIDYNKFKETYQKSGQPLPAELDEILRKGSTRKIKITSENSYFLLNFFWAVGLNNKSKILTSGEMAKYGGEKDLGNFASTGGWTLSRTDAMSYYSKASLIPLTLQQENLVQAVAANIYRPCCNNPTTFPDCNHGMALLAVLELMAANGANEDQMFEASKYFNAFWFPGNYYDLAAYFKNQEGKDFKNVDPRVLLSKDYSSASGYQKYRRDTPKSGGSCGT</sequence>
<name>A0A1F5Z5W7_9BACT</name>
<organism evidence="1 2">
    <name type="scientific">Candidatus Gottesmanbacteria bacterium RIFCSPHIGHO2_01_FULL_42_12</name>
    <dbReference type="NCBI Taxonomy" id="1798377"/>
    <lineage>
        <taxon>Bacteria</taxon>
        <taxon>Candidatus Gottesmaniibacteriota</taxon>
    </lineage>
</organism>
<accession>A0A1F5Z5W7</accession>
<evidence type="ECO:0000313" key="1">
    <source>
        <dbReference type="EMBL" id="OGG07831.1"/>
    </source>
</evidence>
<dbReference type="EMBL" id="MFJG01000001">
    <property type="protein sequence ID" value="OGG07831.1"/>
    <property type="molecule type" value="Genomic_DNA"/>
</dbReference>